<accession>A0A382TUY5</accession>
<reference evidence="2" key="1">
    <citation type="submission" date="2018-05" db="EMBL/GenBank/DDBJ databases">
        <authorList>
            <person name="Lanie J.A."/>
            <person name="Ng W.-L."/>
            <person name="Kazmierczak K.M."/>
            <person name="Andrzejewski T.M."/>
            <person name="Davidsen T.M."/>
            <person name="Wayne K.J."/>
            <person name="Tettelin H."/>
            <person name="Glass J.I."/>
            <person name="Rusch D."/>
            <person name="Podicherti R."/>
            <person name="Tsui H.-C.T."/>
            <person name="Winkler M.E."/>
        </authorList>
    </citation>
    <scope>NUCLEOTIDE SEQUENCE</scope>
</reference>
<evidence type="ECO:0000256" key="1">
    <source>
        <dbReference type="ARBA" id="ARBA00008721"/>
    </source>
</evidence>
<dbReference type="InterPro" id="IPR024079">
    <property type="entry name" value="MetalloPept_cat_dom_sf"/>
</dbReference>
<gene>
    <name evidence="2" type="ORF">METZ01_LOCUS378677</name>
</gene>
<comment type="similarity">
    <text evidence="1">Belongs to the peptidase M43B family.</text>
</comment>
<dbReference type="PANTHER" id="PTHR47466">
    <property type="match status" value="1"/>
</dbReference>
<protein>
    <submittedName>
        <fullName evidence="2">Uncharacterized protein</fullName>
    </submittedName>
</protein>
<dbReference type="PANTHER" id="PTHR47466:SF1">
    <property type="entry name" value="METALLOPROTEASE MEP1 (AFU_ORTHOLOGUE AFUA_1G07730)-RELATED"/>
    <property type="match status" value="1"/>
</dbReference>
<name>A0A382TUY5_9ZZZZ</name>
<feature type="non-terminal residue" evidence="2">
    <location>
        <position position="176"/>
    </location>
</feature>
<dbReference type="Gene3D" id="3.40.390.10">
    <property type="entry name" value="Collagenase (Catalytic Domain)"/>
    <property type="match status" value="1"/>
</dbReference>
<organism evidence="2">
    <name type="scientific">marine metagenome</name>
    <dbReference type="NCBI Taxonomy" id="408172"/>
    <lineage>
        <taxon>unclassified sequences</taxon>
        <taxon>metagenomes</taxon>
        <taxon>ecological metagenomes</taxon>
    </lineage>
</organism>
<dbReference type="EMBL" id="UINC01139336">
    <property type="protein sequence ID" value="SVD25823.1"/>
    <property type="molecule type" value="Genomic_DNA"/>
</dbReference>
<proteinExistence type="inferred from homology"/>
<evidence type="ECO:0000313" key="2">
    <source>
        <dbReference type="EMBL" id="SVD25823.1"/>
    </source>
</evidence>
<dbReference type="AlphaFoldDB" id="A0A382TUY5"/>
<sequence>MNRMNKINNISLIVILFFYSFLAAQTTIEKITTNDENADLAVRVCGTEPPTIDEIIFSRIEAEQWLNENGSRDDSLLIVYVAWHVIHASNNSGNLTNAQIENQIQVMNYDFQDHNIAFILDTIDRTENDDWFEGWDPDASGMDTQGMQALNIDPAHYLNIYSAELAGAGAGFINCG</sequence>
<dbReference type="GO" id="GO:0008237">
    <property type="term" value="F:metallopeptidase activity"/>
    <property type="evidence" value="ECO:0007669"/>
    <property type="project" value="InterPro"/>
</dbReference>